<dbReference type="Proteomes" id="UP001595443">
    <property type="component" value="Unassembled WGS sequence"/>
</dbReference>
<keyword evidence="2" id="KW-1003">Cell membrane</keyword>
<keyword evidence="3" id="KW-0997">Cell inner membrane</keyword>
<evidence type="ECO:0000256" key="5">
    <source>
        <dbReference type="ARBA" id="ARBA00022840"/>
    </source>
</evidence>
<keyword evidence="1" id="KW-0813">Transport</keyword>
<dbReference type="InterPro" id="IPR003593">
    <property type="entry name" value="AAA+_ATPase"/>
</dbReference>
<dbReference type="Pfam" id="PF00005">
    <property type="entry name" value="ABC_tran"/>
    <property type="match status" value="1"/>
</dbReference>
<dbReference type="PANTHER" id="PTHR42781:SF1">
    <property type="entry name" value="THIAMINE IMPORT ATP-BINDING PROTEIN THIQ"/>
    <property type="match status" value="1"/>
</dbReference>
<protein>
    <submittedName>
        <fullName evidence="9">ATP-binding cassette domain-containing protein</fullName>
    </submittedName>
</protein>
<comment type="caution">
    <text evidence="9">The sequence shown here is derived from an EMBL/GenBank/DDBJ whole genome shotgun (WGS) entry which is preliminary data.</text>
</comment>
<dbReference type="SMART" id="SM00382">
    <property type="entry name" value="AAA"/>
    <property type="match status" value="1"/>
</dbReference>
<organism evidence="9 10">
    <name type="scientific">Acidimangrovimonas pyrenivorans</name>
    <dbReference type="NCBI Taxonomy" id="2030798"/>
    <lineage>
        <taxon>Bacteria</taxon>
        <taxon>Pseudomonadati</taxon>
        <taxon>Pseudomonadota</taxon>
        <taxon>Alphaproteobacteria</taxon>
        <taxon>Rhodobacterales</taxon>
        <taxon>Paracoccaceae</taxon>
        <taxon>Acidimangrovimonas</taxon>
    </lineage>
</organism>
<dbReference type="SUPFAM" id="SSF52540">
    <property type="entry name" value="P-loop containing nucleoside triphosphate hydrolases"/>
    <property type="match status" value="1"/>
</dbReference>
<evidence type="ECO:0000256" key="4">
    <source>
        <dbReference type="ARBA" id="ARBA00022741"/>
    </source>
</evidence>
<accession>A0ABV7AJH2</accession>
<evidence type="ECO:0000256" key="7">
    <source>
        <dbReference type="ARBA" id="ARBA00023136"/>
    </source>
</evidence>
<reference evidence="10" key="1">
    <citation type="journal article" date="2019" name="Int. J. Syst. Evol. Microbiol.">
        <title>The Global Catalogue of Microorganisms (GCM) 10K type strain sequencing project: providing services to taxonomists for standard genome sequencing and annotation.</title>
        <authorList>
            <consortium name="The Broad Institute Genomics Platform"/>
            <consortium name="The Broad Institute Genome Sequencing Center for Infectious Disease"/>
            <person name="Wu L."/>
            <person name="Ma J."/>
        </authorList>
    </citation>
    <scope>NUCLEOTIDE SEQUENCE [LARGE SCALE GENOMIC DNA]</scope>
    <source>
        <strain evidence="10">KCTC 62192</strain>
    </source>
</reference>
<proteinExistence type="predicted"/>
<evidence type="ECO:0000256" key="2">
    <source>
        <dbReference type="ARBA" id="ARBA00022475"/>
    </source>
</evidence>
<evidence type="ECO:0000313" key="10">
    <source>
        <dbReference type="Proteomes" id="UP001595443"/>
    </source>
</evidence>
<evidence type="ECO:0000256" key="3">
    <source>
        <dbReference type="ARBA" id="ARBA00022519"/>
    </source>
</evidence>
<name>A0ABV7AJH2_9RHOB</name>
<sequence length="232" mass="24662">MLTLEALRITQGDWSLRADLTVPTGSRTAVLGPSGAGKSTLLNCIAGFLRPSAGRVLWRGQDLAPLAPGERPLSILFQDNNLFPHLTAAQNVGLGLRPDLRLDADQQAQVRDALARTGLAGFEARKPARLSGGQQSRVALARVLLRARPLVLLDEPFAALGPALKTEMLDLVAEITEATGATLLMVSHDPDDAKRIADHVIVVADGQAHAPRPTAELFANPPEALKAYLGKD</sequence>
<evidence type="ECO:0000256" key="6">
    <source>
        <dbReference type="ARBA" id="ARBA00022967"/>
    </source>
</evidence>
<keyword evidence="5 9" id="KW-0067">ATP-binding</keyword>
<dbReference type="InterPro" id="IPR017871">
    <property type="entry name" value="ABC_transporter-like_CS"/>
</dbReference>
<dbReference type="InterPro" id="IPR027417">
    <property type="entry name" value="P-loop_NTPase"/>
</dbReference>
<gene>
    <name evidence="9" type="ORF">ACFOES_15720</name>
</gene>
<evidence type="ECO:0000259" key="8">
    <source>
        <dbReference type="PROSITE" id="PS50893"/>
    </source>
</evidence>
<dbReference type="PROSITE" id="PS50893">
    <property type="entry name" value="ABC_TRANSPORTER_2"/>
    <property type="match status" value="1"/>
</dbReference>
<keyword evidence="7" id="KW-0472">Membrane</keyword>
<keyword evidence="4" id="KW-0547">Nucleotide-binding</keyword>
<dbReference type="InterPro" id="IPR003439">
    <property type="entry name" value="ABC_transporter-like_ATP-bd"/>
</dbReference>
<dbReference type="PANTHER" id="PTHR42781">
    <property type="entry name" value="SPERMIDINE/PUTRESCINE IMPORT ATP-BINDING PROTEIN POTA"/>
    <property type="match status" value="1"/>
</dbReference>
<dbReference type="Gene3D" id="3.40.50.300">
    <property type="entry name" value="P-loop containing nucleotide triphosphate hydrolases"/>
    <property type="match status" value="1"/>
</dbReference>
<keyword evidence="6" id="KW-1278">Translocase</keyword>
<dbReference type="PROSITE" id="PS00211">
    <property type="entry name" value="ABC_TRANSPORTER_1"/>
    <property type="match status" value="1"/>
</dbReference>
<dbReference type="GO" id="GO:0005524">
    <property type="term" value="F:ATP binding"/>
    <property type="evidence" value="ECO:0007669"/>
    <property type="project" value="UniProtKB-KW"/>
</dbReference>
<dbReference type="InterPro" id="IPR050093">
    <property type="entry name" value="ABC_SmlMolc_Importer"/>
</dbReference>
<feature type="domain" description="ABC transporter" evidence="8">
    <location>
        <begin position="1"/>
        <end position="230"/>
    </location>
</feature>
<keyword evidence="10" id="KW-1185">Reference proteome</keyword>
<dbReference type="RefSeq" id="WP_377834257.1">
    <property type="nucleotide sequence ID" value="NZ_JBHRSK010000013.1"/>
</dbReference>
<dbReference type="EMBL" id="JBHRSK010000013">
    <property type="protein sequence ID" value="MFC2969548.1"/>
    <property type="molecule type" value="Genomic_DNA"/>
</dbReference>
<evidence type="ECO:0000256" key="1">
    <source>
        <dbReference type="ARBA" id="ARBA00022448"/>
    </source>
</evidence>
<evidence type="ECO:0000313" key="9">
    <source>
        <dbReference type="EMBL" id="MFC2969548.1"/>
    </source>
</evidence>